<dbReference type="Proteomes" id="UP001528823">
    <property type="component" value="Unassembled WGS sequence"/>
</dbReference>
<dbReference type="Pfam" id="PF11740">
    <property type="entry name" value="KfrA_N"/>
    <property type="match status" value="1"/>
</dbReference>
<gene>
    <name evidence="3" type="ORF">ORQ98_27590</name>
</gene>
<name>A0ABT5UJN6_9GAMM</name>
<keyword evidence="3" id="KW-0238">DNA-binding</keyword>
<dbReference type="Gene3D" id="1.10.287.1490">
    <property type="match status" value="1"/>
</dbReference>
<dbReference type="InterPro" id="IPR021104">
    <property type="entry name" value="KfrA_DNA-bd_N"/>
</dbReference>
<proteinExistence type="predicted"/>
<dbReference type="EMBL" id="JAPMOU010000081">
    <property type="protein sequence ID" value="MDE1465732.1"/>
    <property type="molecule type" value="Genomic_DNA"/>
</dbReference>
<feature type="region of interest" description="Disordered" evidence="1">
    <location>
        <begin position="174"/>
        <end position="196"/>
    </location>
</feature>
<comment type="caution">
    <text evidence="3">The sequence shown here is derived from an EMBL/GenBank/DDBJ whole genome shotgun (WGS) entry which is preliminary data.</text>
</comment>
<dbReference type="GO" id="GO:0003677">
    <property type="term" value="F:DNA binding"/>
    <property type="evidence" value="ECO:0007669"/>
    <property type="project" value="UniProtKB-KW"/>
</dbReference>
<keyword evidence="4" id="KW-1185">Reference proteome</keyword>
<feature type="domain" description="KfrA N-terminal DNA-binding" evidence="2">
    <location>
        <begin position="8"/>
        <end position="117"/>
    </location>
</feature>
<dbReference type="SUPFAM" id="SSF57997">
    <property type="entry name" value="Tropomyosin"/>
    <property type="match status" value="1"/>
</dbReference>
<sequence length="327" mass="36819">MAREGVSYDEVERVCEQFARDDISPTWRKVRDELGTGNPSTLLRHIKTWKERQHAAFNTDVELPQSVVGVIKKAMLEAVDNATEKQEAALADSNEQLQESLKALASVEDQMKVLEQEKNTLLAQSEAKILELEKQLAASQRQADDLTVQNKALNNKLDEALRVQEIARTESAKAQMQVERADKATDKAEQRSEELRQEVDQMKAALTSAEKAAATAEAVANEQSKAIDRLDAELAEDKQALTTLQSRYDNLLSRYEEAAKTEAKVQEQDKQINRLETDILTHQRRYEDLLSKYEACTRLESATTARLAVLEAKNSQPVRPTDKPSKK</sequence>
<feature type="compositionally biased region" description="Basic and acidic residues" evidence="1">
    <location>
        <begin position="179"/>
        <end position="196"/>
    </location>
</feature>
<organism evidence="3 4">
    <name type="scientific">Spartinivicinus poritis</name>
    <dbReference type="NCBI Taxonomy" id="2994640"/>
    <lineage>
        <taxon>Bacteria</taxon>
        <taxon>Pseudomonadati</taxon>
        <taxon>Pseudomonadota</taxon>
        <taxon>Gammaproteobacteria</taxon>
        <taxon>Oceanospirillales</taxon>
        <taxon>Zooshikellaceae</taxon>
        <taxon>Spartinivicinus</taxon>
    </lineage>
</organism>
<protein>
    <submittedName>
        <fullName evidence="3">DNA-binding protein</fullName>
    </submittedName>
</protein>
<evidence type="ECO:0000313" key="3">
    <source>
        <dbReference type="EMBL" id="MDE1465732.1"/>
    </source>
</evidence>
<evidence type="ECO:0000259" key="2">
    <source>
        <dbReference type="Pfam" id="PF11740"/>
    </source>
</evidence>
<reference evidence="3 4" key="1">
    <citation type="submission" date="2022-11" db="EMBL/GenBank/DDBJ databases">
        <title>Spartinivicinus poritis sp. nov., isolated from scleractinian coral Porites lutea.</title>
        <authorList>
            <person name="Zhang G."/>
            <person name="Cai L."/>
            <person name="Wei Q."/>
        </authorList>
    </citation>
    <scope>NUCLEOTIDE SEQUENCE [LARGE SCALE GENOMIC DNA]</scope>
    <source>
        <strain evidence="3 4">A2-2</strain>
    </source>
</reference>
<accession>A0ABT5UJN6</accession>
<evidence type="ECO:0000256" key="1">
    <source>
        <dbReference type="SAM" id="MobiDB-lite"/>
    </source>
</evidence>
<evidence type="ECO:0000313" key="4">
    <source>
        <dbReference type="Proteomes" id="UP001528823"/>
    </source>
</evidence>